<organism evidence="3 4">
    <name type="scientific">Caenorhabditis tropicalis</name>
    <dbReference type="NCBI Taxonomy" id="1561998"/>
    <lineage>
        <taxon>Eukaryota</taxon>
        <taxon>Metazoa</taxon>
        <taxon>Ecdysozoa</taxon>
        <taxon>Nematoda</taxon>
        <taxon>Chromadorea</taxon>
        <taxon>Rhabditida</taxon>
        <taxon>Rhabditina</taxon>
        <taxon>Rhabditomorpha</taxon>
        <taxon>Rhabditoidea</taxon>
        <taxon>Rhabditidae</taxon>
        <taxon>Peloderinae</taxon>
        <taxon>Caenorhabditis</taxon>
    </lineage>
</organism>
<dbReference type="AlphaFoldDB" id="A0A1I7T8I3"/>
<keyword evidence="3" id="KW-1185">Reference proteome</keyword>
<dbReference type="Gene3D" id="1.10.10.1940">
    <property type="match status" value="1"/>
</dbReference>
<dbReference type="PROSITE" id="PS51670">
    <property type="entry name" value="SHKT"/>
    <property type="match status" value="1"/>
</dbReference>
<dbReference type="STRING" id="1561998.A0A1I7T8I3"/>
<dbReference type="WBParaSite" id="Csp11.Scaffold545.g3455.t1">
    <property type="protein sequence ID" value="Csp11.Scaffold545.g3455.t1"/>
    <property type="gene ID" value="Csp11.Scaffold545.g3455"/>
</dbReference>
<feature type="domain" description="ShKT" evidence="2">
    <location>
        <begin position="35"/>
        <end position="71"/>
    </location>
</feature>
<protein>
    <submittedName>
        <fullName evidence="4">ShKT domain-containing protein</fullName>
    </submittedName>
</protein>
<proteinExistence type="predicted"/>
<evidence type="ECO:0000256" key="1">
    <source>
        <dbReference type="PROSITE-ProRule" id="PRU01005"/>
    </source>
</evidence>
<dbReference type="eggNOG" id="KOG2650">
    <property type="taxonomic scope" value="Eukaryota"/>
</dbReference>
<sequence length="71" mass="7995">MYVVLDLVNLFVDLQALLNRETSNSEIQQPSRGSCVDRSAWCASWLSANSRVCQISAIYMRQDCARTCGFC</sequence>
<evidence type="ECO:0000313" key="4">
    <source>
        <dbReference type="WBParaSite" id="Csp11.Scaffold545.g3455.t1"/>
    </source>
</evidence>
<accession>A0A1I7T8I3</accession>
<name>A0A1I7T8I3_9PELO</name>
<evidence type="ECO:0000313" key="3">
    <source>
        <dbReference type="Proteomes" id="UP000095282"/>
    </source>
</evidence>
<evidence type="ECO:0000259" key="2">
    <source>
        <dbReference type="PROSITE" id="PS51670"/>
    </source>
</evidence>
<reference evidence="4" key="1">
    <citation type="submission" date="2016-11" db="UniProtKB">
        <authorList>
            <consortium name="WormBaseParasite"/>
        </authorList>
    </citation>
    <scope>IDENTIFICATION</scope>
</reference>
<dbReference type="InterPro" id="IPR003582">
    <property type="entry name" value="ShKT_dom"/>
</dbReference>
<dbReference type="Pfam" id="PF01549">
    <property type="entry name" value="ShK"/>
    <property type="match status" value="1"/>
</dbReference>
<dbReference type="Proteomes" id="UP000095282">
    <property type="component" value="Unplaced"/>
</dbReference>
<comment type="caution">
    <text evidence="1">Lacks conserved residue(s) required for the propagation of feature annotation.</text>
</comment>
<dbReference type="SMART" id="SM00254">
    <property type="entry name" value="ShKT"/>
    <property type="match status" value="1"/>
</dbReference>